<keyword evidence="2" id="KW-1185">Reference proteome</keyword>
<comment type="caution">
    <text evidence="1">The sequence shown here is derived from an EMBL/GenBank/DDBJ whole genome shotgun (WGS) entry which is preliminary data.</text>
</comment>
<protein>
    <submittedName>
        <fullName evidence="1">Uncharacterized protein</fullName>
    </submittedName>
</protein>
<accession>A0ABV8MIK0</accession>
<evidence type="ECO:0000313" key="2">
    <source>
        <dbReference type="Proteomes" id="UP001595791"/>
    </source>
</evidence>
<proteinExistence type="predicted"/>
<dbReference type="RefSeq" id="WP_378160085.1">
    <property type="nucleotide sequence ID" value="NZ_JBHSBU010000001.1"/>
</dbReference>
<dbReference type="Proteomes" id="UP001595791">
    <property type="component" value="Unassembled WGS sequence"/>
</dbReference>
<sequence>MQQSHNARSPIVFDAEITNEAFSGYRALSAQTVASYKMLGRNAPDDAFPLAPLLASLNDPLLKAGALIKPIPGYTDVIVHGQKDGFAWLLDASAPQLQKSWLFLNQRTLANYVKSSGYNGGSIRLISCNTGACDAVAAQNFANKMNVEVLAPTDTVWIHPSGRLSVGETQYFNTGEWVSFFPKRPWE</sequence>
<name>A0ABV8MIK0_9NEIS</name>
<dbReference type="EMBL" id="JBHSBU010000001">
    <property type="protein sequence ID" value="MFC4157923.1"/>
    <property type="molecule type" value="Genomic_DNA"/>
</dbReference>
<reference evidence="2" key="1">
    <citation type="journal article" date="2019" name="Int. J. Syst. Evol. Microbiol.">
        <title>The Global Catalogue of Microorganisms (GCM) 10K type strain sequencing project: providing services to taxonomists for standard genome sequencing and annotation.</title>
        <authorList>
            <consortium name="The Broad Institute Genomics Platform"/>
            <consortium name="The Broad Institute Genome Sequencing Center for Infectious Disease"/>
            <person name="Wu L."/>
            <person name="Ma J."/>
        </authorList>
    </citation>
    <scope>NUCLEOTIDE SEQUENCE [LARGE SCALE GENOMIC DNA]</scope>
    <source>
        <strain evidence="2">LMG 29894</strain>
    </source>
</reference>
<gene>
    <name evidence="1" type="ORF">ACFOW7_01000</name>
</gene>
<organism evidence="1 2">
    <name type="scientific">Chitinimonas lacunae</name>
    <dbReference type="NCBI Taxonomy" id="1963018"/>
    <lineage>
        <taxon>Bacteria</taxon>
        <taxon>Pseudomonadati</taxon>
        <taxon>Pseudomonadota</taxon>
        <taxon>Betaproteobacteria</taxon>
        <taxon>Neisseriales</taxon>
        <taxon>Chitinibacteraceae</taxon>
        <taxon>Chitinimonas</taxon>
    </lineage>
</organism>
<evidence type="ECO:0000313" key="1">
    <source>
        <dbReference type="EMBL" id="MFC4157923.1"/>
    </source>
</evidence>